<feature type="binding site" evidence="6">
    <location>
        <position position="340"/>
    </location>
    <ligand>
        <name>S-adenosyl-L-methionine</name>
        <dbReference type="ChEBI" id="CHEBI:59789"/>
    </ligand>
</feature>
<evidence type="ECO:0000256" key="5">
    <source>
        <dbReference type="ARBA" id="ARBA00023014"/>
    </source>
</evidence>
<accession>A0A1R0F8H8</accession>
<keyword evidence="5" id="KW-0411">Iron-sulfur</keyword>
<dbReference type="CDD" id="cd02440">
    <property type="entry name" value="AdoMet_MTases"/>
    <property type="match status" value="1"/>
</dbReference>
<dbReference type="Pfam" id="PF05958">
    <property type="entry name" value="tRNA_U5-meth_tr"/>
    <property type="match status" value="1"/>
</dbReference>
<proteinExistence type="inferred from homology"/>
<dbReference type="EC" id="2.1.1.190" evidence="8"/>
<feature type="binding site" evidence="6">
    <location>
        <position position="292"/>
    </location>
    <ligand>
        <name>S-adenosyl-L-methionine</name>
        <dbReference type="ChEBI" id="CHEBI:59789"/>
    </ligand>
</feature>
<dbReference type="InterPro" id="IPR029063">
    <property type="entry name" value="SAM-dependent_MTases_sf"/>
</dbReference>
<feature type="binding site" evidence="6">
    <location>
        <position position="245"/>
    </location>
    <ligand>
        <name>S-adenosyl-L-methionine</name>
        <dbReference type="ChEBI" id="CHEBI:59789"/>
    </ligand>
</feature>
<feature type="active site" description="Nucleophile" evidence="6">
    <location>
        <position position="366"/>
    </location>
</feature>
<dbReference type="Proteomes" id="UP000187344">
    <property type="component" value="Unassembled WGS sequence"/>
</dbReference>
<dbReference type="InterPro" id="IPR010280">
    <property type="entry name" value="U5_MeTrfase_fam"/>
</dbReference>
<dbReference type="PANTHER" id="PTHR11061">
    <property type="entry name" value="RNA M5U METHYLTRANSFERASE"/>
    <property type="match status" value="1"/>
</dbReference>
<gene>
    <name evidence="8" type="ORF">PEB0149_006920</name>
</gene>
<feature type="binding site" evidence="6">
    <location>
        <position position="272"/>
    </location>
    <ligand>
        <name>S-adenosyl-L-methionine</name>
        <dbReference type="ChEBI" id="CHEBI:59789"/>
    </ligand>
</feature>
<keyword evidence="3 6" id="KW-0808">Transferase</keyword>
<keyword evidence="1" id="KW-0004">4Fe-4S</keyword>
<dbReference type="InterPro" id="IPR030390">
    <property type="entry name" value="MeTrfase_TrmA_AS"/>
</dbReference>
<dbReference type="InterPro" id="IPR012340">
    <property type="entry name" value="NA-bd_OB-fold"/>
</dbReference>
<keyword evidence="2 6" id="KW-0489">Methyltransferase</keyword>
<dbReference type="GO" id="GO:0070041">
    <property type="term" value="F:rRNA (uridine-C5-)-methyltransferase activity"/>
    <property type="evidence" value="ECO:0007669"/>
    <property type="project" value="TreeGrafter"/>
</dbReference>
<evidence type="ECO:0000256" key="7">
    <source>
        <dbReference type="PROSITE-ProRule" id="PRU10015"/>
    </source>
</evidence>
<evidence type="ECO:0000313" key="9">
    <source>
        <dbReference type="Proteomes" id="UP000187344"/>
    </source>
</evidence>
<keyword evidence="1" id="KW-0408">Iron</keyword>
<keyword evidence="4 6" id="KW-0949">S-adenosyl-L-methionine</keyword>
<evidence type="ECO:0000256" key="1">
    <source>
        <dbReference type="ARBA" id="ARBA00022485"/>
    </source>
</evidence>
<evidence type="ECO:0000256" key="2">
    <source>
        <dbReference type="ARBA" id="ARBA00022603"/>
    </source>
</evidence>
<reference evidence="8 9" key="1">
    <citation type="submission" date="2016-12" db="EMBL/GenBank/DDBJ databases">
        <title>Comparative genomics of Bartonella apis.</title>
        <authorList>
            <person name="Engel P."/>
        </authorList>
    </citation>
    <scope>NUCLEOTIDE SEQUENCE [LARGE SCALE GENOMIC DNA]</scope>
    <source>
        <strain evidence="8 9">PEB0149</strain>
    </source>
</reference>
<feature type="active site" evidence="7">
    <location>
        <position position="366"/>
    </location>
</feature>
<comment type="caution">
    <text evidence="8">The sequence shown here is derived from an EMBL/GenBank/DDBJ whole genome shotgun (WGS) entry which is preliminary data.</text>
</comment>
<comment type="similarity">
    <text evidence="6">Belongs to the class I-like SAM-binding methyltransferase superfamily. RNA M5U methyltransferase family.</text>
</comment>
<keyword evidence="1" id="KW-0479">Metal-binding</keyword>
<evidence type="ECO:0000256" key="3">
    <source>
        <dbReference type="ARBA" id="ARBA00022679"/>
    </source>
</evidence>
<dbReference type="Gene3D" id="3.40.50.150">
    <property type="entry name" value="Vaccinia Virus protein VP39"/>
    <property type="match status" value="1"/>
</dbReference>
<evidence type="ECO:0000313" key="8">
    <source>
        <dbReference type="EMBL" id="OLY43267.1"/>
    </source>
</evidence>
<dbReference type="Gene3D" id="2.40.50.140">
    <property type="entry name" value="Nucleic acid-binding proteins"/>
    <property type="match status" value="1"/>
</dbReference>
<keyword evidence="9" id="KW-1185">Reference proteome</keyword>
<dbReference type="PROSITE" id="PS01230">
    <property type="entry name" value="TRMA_1"/>
    <property type="match status" value="1"/>
</dbReference>
<evidence type="ECO:0000256" key="4">
    <source>
        <dbReference type="ARBA" id="ARBA00022691"/>
    </source>
</evidence>
<name>A0A1R0F8H8_9HYPH</name>
<organism evidence="8 9">
    <name type="scientific">Bartonella apis</name>
    <dbReference type="NCBI Taxonomy" id="1686310"/>
    <lineage>
        <taxon>Bacteria</taxon>
        <taxon>Pseudomonadati</taxon>
        <taxon>Pseudomonadota</taxon>
        <taxon>Alphaproteobacteria</taxon>
        <taxon>Hyphomicrobiales</taxon>
        <taxon>Bartonellaceae</taxon>
        <taxon>Bartonella</taxon>
    </lineage>
</organism>
<dbReference type="PANTHER" id="PTHR11061:SF49">
    <property type="entry name" value="23S RRNA (URACIL(1939)-C(5))-METHYLTRANSFERASE RLMD"/>
    <property type="match status" value="1"/>
</dbReference>
<evidence type="ECO:0000256" key="6">
    <source>
        <dbReference type="PROSITE-ProRule" id="PRU01024"/>
    </source>
</evidence>
<dbReference type="Gene3D" id="2.40.50.1070">
    <property type="match status" value="1"/>
</dbReference>
<dbReference type="OrthoDB" id="9804590at2"/>
<dbReference type="EMBL" id="LXYT01000002">
    <property type="protein sequence ID" value="OLY43267.1"/>
    <property type="molecule type" value="Genomic_DNA"/>
</dbReference>
<sequence>MIEEVVIDHIGVAGDGVAKTNHGLVYVPFTLPQEVANIASENNHASVIALKKRSPERVEAKCKHFEDCGGCSLQHWADHPYRMWKRSLVVDALEGRNITTDVDPVIPCEPHTRRRMILTARVTPKGQIVGFNRYQSHDVVAIEECPVSRPELVDALIPIRSVAALLANYSKEIRITVTLAENGIDVALEGCKINDEKLRQRLVEEGLKQSFIRLTADGEIIIEKERPELHFGSTIVELAAGGFLQATREAEEFMASLVMDGLKKTKNAADLFSGAGTFTFRMAEKMKVHAVENDDDALKSLDRAYRQSVGLKTVTYEKRDLFRRPLLPRELEAFDGLVFDPPRAGAEEQAREIAKTNIPRVVAVSCNPVTMARDLAILAEGGYTVEKLVPIDQFLWSPHVETVALLKKRKPKPGWRL</sequence>
<dbReference type="AlphaFoldDB" id="A0A1R0F8H8"/>
<dbReference type="GO" id="GO:0070475">
    <property type="term" value="P:rRNA base methylation"/>
    <property type="evidence" value="ECO:0007669"/>
    <property type="project" value="TreeGrafter"/>
</dbReference>
<dbReference type="SUPFAM" id="SSF53335">
    <property type="entry name" value="S-adenosyl-L-methionine-dependent methyltransferases"/>
    <property type="match status" value="1"/>
</dbReference>
<dbReference type="RefSeq" id="WP_075870158.1">
    <property type="nucleotide sequence ID" value="NZ_CALYQA010000001.1"/>
</dbReference>
<dbReference type="PROSITE" id="PS51687">
    <property type="entry name" value="SAM_MT_RNA_M5U"/>
    <property type="match status" value="1"/>
</dbReference>
<protein>
    <submittedName>
        <fullName evidence="8">23S rRNA (Uracil1939-C5)-methyltransferase</fullName>
        <ecNumber evidence="8">2.1.1.190</ecNumber>
    </submittedName>
</protein>
<dbReference type="GO" id="GO:0051539">
    <property type="term" value="F:4 iron, 4 sulfur cluster binding"/>
    <property type="evidence" value="ECO:0007669"/>
    <property type="project" value="UniProtKB-KW"/>
</dbReference>